<dbReference type="PATRIC" id="fig|1111454.3.peg.1819"/>
<evidence type="ECO:0000313" key="3">
    <source>
        <dbReference type="Proteomes" id="UP000017090"/>
    </source>
</evidence>
<keyword evidence="2" id="KW-0449">Lipoprotein</keyword>
<dbReference type="Proteomes" id="UP000017090">
    <property type="component" value="Unassembled WGS sequence"/>
</dbReference>
<feature type="chain" id="PRO_5038747664" evidence="1">
    <location>
        <begin position="24"/>
        <end position="181"/>
    </location>
</feature>
<proteinExistence type="predicted"/>
<evidence type="ECO:0000256" key="1">
    <source>
        <dbReference type="SAM" id="SignalP"/>
    </source>
</evidence>
<reference evidence="2 3" key="1">
    <citation type="submission" date="2013-09" db="EMBL/GenBank/DDBJ databases">
        <authorList>
            <person name="Durkin A.S."/>
            <person name="Haft D.R."/>
            <person name="McCorrison J."/>
            <person name="Torralba M."/>
            <person name="Gillis M."/>
            <person name="Haft D.H."/>
            <person name="Methe B."/>
            <person name="Sutton G."/>
            <person name="Nelson K.E."/>
        </authorList>
    </citation>
    <scope>NUCLEOTIDE SEQUENCE [LARGE SCALE GENOMIC DNA]</scope>
    <source>
        <strain evidence="2 3">BV3C16-1</strain>
    </source>
</reference>
<organism evidence="2 3">
    <name type="scientific">Megasphaera vaginalis</name>
    <name type="common">ex Srinivasan et al. 2021</name>
    <dbReference type="NCBI Taxonomy" id="1111454"/>
    <lineage>
        <taxon>Bacteria</taxon>
        <taxon>Bacillati</taxon>
        <taxon>Bacillota</taxon>
        <taxon>Negativicutes</taxon>
        <taxon>Veillonellales</taxon>
        <taxon>Veillonellaceae</taxon>
        <taxon>Megasphaera</taxon>
    </lineage>
</organism>
<sequence>MSRMKFFKILALSAITAISVVLSGCGTATVDEEYSFGYTQMKSAESEIFLLTPFQLGRVKSQIPSGFMYIGSDNHINIIATAEPAATTPPQAAAEHAAAMLKQTPDITDLQTKTSATTVSGRNAVVIDSTYDEPVDGKKMALVVRSVFFEDKGQTWNVMYMYPKGDAIGEEVTERIFGQLQ</sequence>
<feature type="signal peptide" evidence="1">
    <location>
        <begin position="1"/>
        <end position="23"/>
    </location>
</feature>
<dbReference type="EMBL" id="AWXA01000051">
    <property type="protein sequence ID" value="ERT57813.1"/>
    <property type="molecule type" value="Genomic_DNA"/>
</dbReference>
<dbReference type="STRING" id="1111454.HMPREF1250_1138"/>
<evidence type="ECO:0000313" key="2">
    <source>
        <dbReference type="EMBL" id="ERT57813.1"/>
    </source>
</evidence>
<keyword evidence="3" id="KW-1185">Reference proteome</keyword>
<dbReference type="AlphaFoldDB" id="U7UH71"/>
<protein>
    <submittedName>
        <fullName evidence="2">Putative lipoprotein</fullName>
    </submittedName>
</protein>
<dbReference type="PROSITE" id="PS51257">
    <property type="entry name" value="PROKAR_LIPOPROTEIN"/>
    <property type="match status" value="1"/>
</dbReference>
<accession>U7UH71</accession>
<dbReference type="eggNOG" id="ENOG502ZPF7">
    <property type="taxonomic scope" value="Bacteria"/>
</dbReference>
<keyword evidence="1" id="KW-0732">Signal</keyword>
<dbReference type="Gene3D" id="3.40.1000.10">
    <property type="entry name" value="Mog1/PsbP, alpha/beta/alpha sandwich"/>
    <property type="match status" value="1"/>
</dbReference>
<gene>
    <name evidence="2" type="ORF">HMPREF1250_1138</name>
</gene>
<name>U7UH71_9FIRM</name>
<comment type="caution">
    <text evidence="2">The sequence shown here is derived from an EMBL/GenBank/DDBJ whole genome shotgun (WGS) entry which is preliminary data.</text>
</comment>